<proteinExistence type="predicted"/>
<evidence type="ECO:0000256" key="1">
    <source>
        <dbReference type="ARBA" id="ARBA00022898"/>
    </source>
</evidence>
<dbReference type="RefSeq" id="WP_405286751.1">
    <property type="nucleotide sequence ID" value="NZ_JBBHLI010000004.1"/>
</dbReference>
<evidence type="ECO:0000256" key="2">
    <source>
        <dbReference type="SAM" id="MobiDB-lite"/>
    </source>
</evidence>
<name>A0ABU9EAA1_9BACT</name>
<dbReference type="PROSITE" id="PS51318">
    <property type="entry name" value="TAT"/>
    <property type="match status" value="1"/>
</dbReference>
<organism evidence="4 5">
    <name type="scientific">Gaopeijia maritima</name>
    <dbReference type="NCBI Taxonomy" id="3119007"/>
    <lineage>
        <taxon>Bacteria</taxon>
        <taxon>Pseudomonadati</taxon>
        <taxon>Gemmatimonadota</taxon>
        <taxon>Longimicrobiia</taxon>
        <taxon>Gaopeijiales</taxon>
        <taxon>Gaopeijiaceae</taxon>
        <taxon>Gaopeijia</taxon>
    </lineage>
</organism>
<keyword evidence="4" id="KW-0808">Transferase</keyword>
<dbReference type="InterPro" id="IPR015421">
    <property type="entry name" value="PyrdxlP-dep_Trfase_major"/>
</dbReference>
<evidence type="ECO:0000259" key="3">
    <source>
        <dbReference type="Pfam" id="PF00266"/>
    </source>
</evidence>
<dbReference type="EMBL" id="JBBHLI010000004">
    <property type="protein sequence ID" value="MEK9501034.1"/>
    <property type="molecule type" value="Genomic_DNA"/>
</dbReference>
<feature type="region of interest" description="Disordered" evidence="2">
    <location>
        <begin position="27"/>
        <end position="55"/>
    </location>
</feature>
<evidence type="ECO:0000313" key="4">
    <source>
        <dbReference type="EMBL" id="MEK9501034.1"/>
    </source>
</evidence>
<sequence>MTTRREFLRRAGVASAAPLLLSGCEAPGTAGAPEGPAPSSLPLPAPPSGAPAQVASDENWWREVAARYAVTDAVTNMEAGFFGMMASPVLAAYHAHIDRVNRASSYYARTEYGADARAARERTAQALGVDAGEIAFTRNATEALQALILQFRGVEAGDTVMYADLDYPAMQQAMNALAERRGAEVATFDIPEPASRDGLLAAYEAALDAHPRTRLLLVTHANNKTGLVHPVREITAMAEARGAEVIVDAAHSFGQLPLALPDLGAAFVGVNLHKWVGAPVGVGLFYIRADRLDAIAPAPGEASALDRIDSRVHTGTTSFPAILTVPDALDFQDSIGVERKAARLRYLRDAWVGPAREIDGVDILTPDDPDLVGAITSFRLRGDGSREGNLEVARRLLEEHGIFTVYRTGVAAGDCVRVTPSLYNTPADAERLVEALAVLARG</sequence>
<dbReference type="InterPro" id="IPR015422">
    <property type="entry name" value="PyrdxlP-dep_Trfase_small"/>
</dbReference>
<dbReference type="Pfam" id="PF00266">
    <property type="entry name" value="Aminotran_5"/>
    <property type="match status" value="1"/>
</dbReference>
<evidence type="ECO:0000313" key="5">
    <source>
        <dbReference type="Proteomes" id="UP001484239"/>
    </source>
</evidence>
<dbReference type="PROSITE" id="PS51257">
    <property type="entry name" value="PROKAR_LIPOPROTEIN"/>
    <property type="match status" value="1"/>
</dbReference>
<dbReference type="Gene3D" id="3.90.1150.10">
    <property type="entry name" value="Aspartate Aminotransferase, domain 1"/>
    <property type="match status" value="1"/>
</dbReference>
<dbReference type="SUPFAM" id="SSF53383">
    <property type="entry name" value="PLP-dependent transferases"/>
    <property type="match status" value="1"/>
</dbReference>
<dbReference type="InterPro" id="IPR000192">
    <property type="entry name" value="Aminotrans_V_dom"/>
</dbReference>
<dbReference type="Proteomes" id="UP001484239">
    <property type="component" value="Unassembled WGS sequence"/>
</dbReference>
<gene>
    <name evidence="4" type="ORF">WI372_08600</name>
</gene>
<protein>
    <submittedName>
        <fullName evidence="4">Aminotransferase class V-fold PLP-dependent enzyme</fullName>
    </submittedName>
</protein>
<dbReference type="Gene3D" id="3.40.640.10">
    <property type="entry name" value="Type I PLP-dependent aspartate aminotransferase-like (Major domain)"/>
    <property type="match status" value="1"/>
</dbReference>
<keyword evidence="5" id="KW-1185">Reference proteome</keyword>
<dbReference type="PANTHER" id="PTHR43092:SF6">
    <property type="entry name" value="BLR1280 PROTEIN"/>
    <property type="match status" value="1"/>
</dbReference>
<keyword evidence="1" id="KW-0663">Pyridoxal phosphate</keyword>
<comment type="caution">
    <text evidence="4">The sequence shown here is derived from an EMBL/GenBank/DDBJ whole genome shotgun (WGS) entry which is preliminary data.</text>
</comment>
<feature type="domain" description="Aminotransferase class V" evidence="3">
    <location>
        <begin position="99"/>
        <end position="431"/>
    </location>
</feature>
<dbReference type="PANTHER" id="PTHR43092">
    <property type="entry name" value="L-CYSTEINE DESULFHYDRASE"/>
    <property type="match status" value="1"/>
</dbReference>
<dbReference type="InterPro" id="IPR015424">
    <property type="entry name" value="PyrdxlP-dep_Trfase"/>
</dbReference>
<feature type="compositionally biased region" description="Pro residues" evidence="2">
    <location>
        <begin position="35"/>
        <end position="49"/>
    </location>
</feature>
<reference evidence="4 5" key="1">
    <citation type="submission" date="2024-02" db="EMBL/GenBank/DDBJ databases">
        <title>A novel Gemmatimonadota bacterium.</title>
        <authorList>
            <person name="Du Z.-J."/>
            <person name="Ye Y.-Q."/>
        </authorList>
    </citation>
    <scope>NUCLEOTIDE SEQUENCE [LARGE SCALE GENOMIC DNA]</scope>
    <source>
        <strain evidence="4 5">DH-20</strain>
    </source>
</reference>
<dbReference type="GO" id="GO:0008483">
    <property type="term" value="F:transaminase activity"/>
    <property type="evidence" value="ECO:0007669"/>
    <property type="project" value="UniProtKB-KW"/>
</dbReference>
<keyword evidence="4" id="KW-0032">Aminotransferase</keyword>
<accession>A0ABU9EAA1</accession>
<dbReference type="InterPro" id="IPR006311">
    <property type="entry name" value="TAT_signal"/>
</dbReference>